<reference evidence="2" key="1">
    <citation type="submission" date="2021-02" db="EMBL/GenBank/DDBJ databases">
        <title>Natronoglycomyces albus gen. nov., sp. nov, a haloalkaliphilic actinobacterium from a soda solonchak soil.</title>
        <authorList>
            <person name="Sorokin D.Y."/>
            <person name="Khijniak T.V."/>
            <person name="Zakharycheva A.P."/>
            <person name="Boueva O.V."/>
            <person name="Ariskina E.V."/>
            <person name="Hahnke R.L."/>
            <person name="Bunk B."/>
            <person name="Sproer C."/>
            <person name="Schumann P."/>
            <person name="Evtushenko L.I."/>
            <person name="Kublanov I.V."/>
        </authorList>
    </citation>
    <scope>NUCLEOTIDE SEQUENCE</scope>
    <source>
        <strain evidence="2">DSM 106290</strain>
    </source>
</reference>
<dbReference type="RefSeq" id="WP_213172700.1">
    <property type="nucleotide sequence ID" value="NZ_CP070496.1"/>
</dbReference>
<accession>A0A895XTR1</accession>
<dbReference type="KEGG" id="nav:JQS30_07285"/>
<feature type="domain" description="Mycothiol-dependent maleylpyruvate isomerase metal-binding" evidence="1">
    <location>
        <begin position="7"/>
        <end position="130"/>
    </location>
</feature>
<dbReference type="NCBIfam" id="TIGR03086">
    <property type="entry name" value="TIGR03086 family metal-binding protein"/>
    <property type="match status" value="1"/>
</dbReference>
<evidence type="ECO:0000259" key="1">
    <source>
        <dbReference type="Pfam" id="PF11716"/>
    </source>
</evidence>
<gene>
    <name evidence="2" type="ORF">JQS30_07285</name>
</gene>
<dbReference type="Pfam" id="PF11716">
    <property type="entry name" value="MDMPI_N"/>
    <property type="match status" value="1"/>
</dbReference>
<dbReference type="NCBIfam" id="TIGR03083">
    <property type="entry name" value="maleylpyruvate isomerase family mycothiol-dependent enzyme"/>
    <property type="match status" value="1"/>
</dbReference>
<dbReference type="Gene3D" id="1.20.120.450">
    <property type="entry name" value="dinb family like domain"/>
    <property type="match status" value="1"/>
</dbReference>
<dbReference type="GO" id="GO:0046872">
    <property type="term" value="F:metal ion binding"/>
    <property type="evidence" value="ECO:0007669"/>
    <property type="project" value="InterPro"/>
</dbReference>
<dbReference type="SUPFAM" id="SSF109854">
    <property type="entry name" value="DinB/YfiT-like putative metalloenzymes"/>
    <property type="match status" value="1"/>
</dbReference>
<name>A0A895XTR1_9ACTN</name>
<dbReference type="EMBL" id="CP070496">
    <property type="protein sequence ID" value="QSB06689.1"/>
    <property type="molecule type" value="Genomic_DNA"/>
</dbReference>
<organism evidence="2 3">
    <name type="scientific">Natronoglycomyces albus</name>
    <dbReference type="NCBI Taxonomy" id="2811108"/>
    <lineage>
        <taxon>Bacteria</taxon>
        <taxon>Bacillati</taxon>
        <taxon>Actinomycetota</taxon>
        <taxon>Actinomycetes</taxon>
        <taxon>Glycomycetales</taxon>
        <taxon>Glycomycetaceae</taxon>
        <taxon>Natronoglycomyces</taxon>
    </lineage>
</organism>
<protein>
    <submittedName>
        <fullName evidence="2">TIGR03086 family protein</fullName>
    </submittedName>
</protein>
<dbReference type="InterPro" id="IPR034660">
    <property type="entry name" value="DinB/YfiT-like"/>
</dbReference>
<dbReference type="Proteomes" id="UP000662939">
    <property type="component" value="Chromosome"/>
</dbReference>
<dbReference type="InterPro" id="IPR017517">
    <property type="entry name" value="Maleyloyr_isom"/>
</dbReference>
<proteinExistence type="predicted"/>
<evidence type="ECO:0000313" key="2">
    <source>
        <dbReference type="EMBL" id="QSB06689.1"/>
    </source>
</evidence>
<evidence type="ECO:0000313" key="3">
    <source>
        <dbReference type="Proteomes" id="UP000662939"/>
    </source>
</evidence>
<dbReference type="InterPro" id="IPR017520">
    <property type="entry name" value="CHP03086"/>
</dbReference>
<dbReference type="InterPro" id="IPR024344">
    <property type="entry name" value="MDMPI_metal-binding"/>
</dbReference>
<keyword evidence="3" id="KW-1185">Reference proteome</keyword>
<dbReference type="AlphaFoldDB" id="A0A895XTR1"/>
<sequence>MTGIDLEPATRKLNELIEGVWEKQLSVETPCQEMAVGDLLEHIGALAKAFTAAANKENDAQSGPPPKADAARLPMDWRAKITGDLETLAEAWRKPEAWEGHTYAGGLKFSGAEAGVVALDELVLHSWDLAVATNQEYEPDPQLVAIVDGFVSQFSGPGTEEAREGLFGPEREIPDDAPLFHRVLGKAGRDPHWTPPVT</sequence>